<proteinExistence type="predicted"/>
<dbReference type="CDD" id="cd18186">
    <property type="entry name" value="BTB_POZ_ZBTB_KLHL-like"/>
    <property type="match status" value="1"/>
</dbReference>
<reference evidence="2 3" key="1">
    <citation type="submission" date="2023-01" db="EMBL/GenBank/DDBJ databases">
        <title>Analysis of 21 Apiospora genomes using comparative genomics revels a genus with tremendous synthesis potential of carbohydrate active enzymes and secondary metabolites.</title>
        <authorList>
            <person name="Sorensen T."/>
        </authorList>
    </citation>
    <scope>NUCLEOTIDE SEQUENCE [LARGE SCALE GENOMIC DNA]</scope>
    <source>
        <strain evidence="2 3">CBS 114990</strain>
    </source>
</reference>
<sequence length="307" mass="34192">MKYSAIGSDRFTDAVVKCDGQTWPIHRVIVCRESEWFAKAFCGNFKEATTQEIDIHDIDPSDVEKVLRYIYYDGELSGLDSGGLIGLLTLARAPEDPAANISPEEPTYASQLIALYRLADYFAIALRDEVLARLQRYLTTVARDVQHRYLAKVTGFKTDKKRMQLFEPRELDSVLRGAADAFRYGLDKDDALQRAFTAFVNDTCYIALAGAHFIRRVGKAPDFAVAILQERHLHGGWPPTARYAPAECEVCREGREAIFGGAGIGTQGSGRGMRRFWAGSRCQGKLDEHRREEARAKKMAAATMAGG</sequence>
<evidence type="ECO:0000313" key="3">
    <source>
        <dbReference type="Proteomes" id="UP001433268"/>
    </source>
</evidence>
<dbReference type="SMART" id="SM00225">
    <property type="entry name" value="BTB"/>
    <property type="match status" value="1"/>
</dbReference>
<dbReference type="RefSeq" id="XP_066669887.1">
    <property type="nucleotide sequence ID" value="XM_066810964.1"/>
</dbReference>
<comment type="caution">
    <text evidence="2">The sequence shown here is derived from an EMBL/GenBank/DDBJ whole genome shotgun (WGS) entry which is preliminary data.</text>
</comment>
<dbReference type="SUPFAM" id="SSF54695">
    <property type="entry name" value="POZ domain"/>
    <property type="match status" value="1"/>
</dbReference>
<dbReference type="GeneID" id="92044024"/>
<gene>
    <name evidence="2" type="ORF">PG997_006649</name>
</gene>
<accession>A0ABR1WPD3</accession>
<dbReference type="Pfam" id="PF00651">
    <property type="entry name" value="BTB"/>
    <property type="match status" value="1"/>
</dbReference>
<dbReference type="PROSITE" id="PS50097">
    <property type="entry name" value="BTB"/>
    <property type="match status" value="1"/>
</dbReference>
<evidence type="ECO:0000259" key="1">
    <source>
        <dbReference type="PROSITE" id="PS50097"/>
    </source>
</evidence>
<dbReference type="PANTHER" id="PTHR24413">
    <property type="entry name" value="SPECKLE-TYPE POZ PROTEIN"/>
    <property type="match status" value="1"/>
</dbReference>
<dbReference type="InterPro" id="IPR011333">
    <property type="entry name" value="SKP1/BTB/POZ_sf"/>
</dbReference>
<name>A0ABR1WPD3_9PEZI</name>
<dbReference type="Gene3D" id="3.30.710.10">
    <property type="entry name" value="Potassium Channel Kv1.1, Chain A"/>
    <property type="match status" value="1"/>
</dbReference>
<dbReference type="EMBL" id="JAQQWN010000005">
    <property type="protein sequence ID" value="KAK8085378.1"/>
    <property type="molecule type" value="Genomic_DNA"/>
</dbReference>
<dbReference type="InterPro" id="IPR000210">
    <property type="entry name" value="BTB/POZ_dom"/>
</dbReference>
<protein>
    <recommendedName>
        <fullName evidence="1">BTB domain-containing protein</fullName>
    </recommendedName>
</protein>
<evidence type="ECO:0000313" key="2">
    <source>
        <dbReference type="EMBL" id="KAK8085378.1"/>
    </source>
</evidence>
<organism evidence="2 3">
    <name type="scientific">Apiospora hydei</name>
    <dbReference type="NCBI Taxonomy" id="1337664"/>
    <lineage>
        <taxon>Eukaryota</taxon>
        <taxon>Fungi</taxon>
        <taxon>Dikarya</taxon>
        <taxon>Ascomycota</taxon>
        <taxon>Pezizomycotina</taxon>
        <taxon>Sordariomycetes</taxon>
        <taxon>Xylariomycetidae</taxon>
        <taxon>Amphisphaeriales</taxon>
        <taxon>Apiosporaceae</taxon>
        <taxon>Apiospora</taxon>
    </lineage>
</organism>
<feature type="domain" description="BTB" evidence="1">
    <location>
        <begin position="12"/>
        <end position="71"/>
    </location>
</feature>
<dbReference type="Proteomes" id="UP001433268">
    <property type="component" value="Unassembled WGS sequence"/>
</dbReference>
<keyword evidence="3" id="KW-1185">Reference proteome</keyword>